<dbReference type="FunFam" id="3.40.50.300:FF:002220">
    <property type="entry name" value="GTPase Era, mitochondrial"/>
    <property type="match status" value="1"/>
</dbReference>
<dbReference type="InterPro" id="IPR030388">
    <property type="entry name" value="G_ERA_dom"/>
</dbReference>
<dbReference type="GeneID" id="119730879"/>
<dbReference type="Proteomes" id="UP000887568">
    <property type="component" value="Unplaced"/>
</dbReference>
<dbReference type="InterPro" id="IPR027417">
    <property type="entry name" value="P-loop_NTPase"/>
</dbReference>
<dbReference type="InterPro" id="IPR005662">
    <property type="entry name" value="GTPase_Era-like"/>
</dbReference>
<dbReference type="SUPFAM" id="SSF52540">
    <property type="entry name" value="P-loop containing nucleoside triphosphate hydrolases"/>
    <property type="match status" value="1"/>
</dbReference>
<dbReference type="PRINTS" id="PR00326">
    <property type="entry name" value="GTP1OBG"/>
</dbReference>
<evidence type="ECO:0000256" key="2">
    <source>
        <dbReference type="ARBA" id="ARBA00019149"/>
    </source>
</evidence>
<comment type="similarity">
    <text evidence="1 6">Belongs to the TRAFAC class TrmE-Era-EngA-EngB-Septin-like GTPase superfamily. Era GTPase family.</text>
</comment>
<dbReference type="AlphaFoldDB" id="A0A914A7W1"/>
<name>A0A914A7W1_PATMI</name>
<dbReference type="CDD" id="cd22534">
    <property type="entry name" value="KH-II_Era"/>
    <property type="match status" value="1"/>
</dbReference>
<dbReference type="RefSeq" id="XP_038059873.1">
    <property type="nucleotide sequence ID" value="XM_038203945.1"/>
</dbReference>
<evidence type="ECO:0000256" key="4">
    <source>
        <dbReference type="ARBA" id="ARBA00023134"/>
    </source>
</evidence>
<protein>
    <recommendedName>
        <fullName evidence="2">GTPase Era, mitochondrial</fullName>
    </recommendedName>
    <alternativeName>
        <fullName evidence="5">ERA-like protein 1</fullName>
    </alternativeName>
</protein>
<dbReference type="GO" id="GO:0005525">
    <property type="term" value="F:GTP binding"/>
    <property type="evidence" value="ECO:0007669"/>
    <property type="project" value="UniProtKB-UniRule"/>
</dbReference>
<dbReference type="InterPro" id="IPR015946">
    <property type="entry name" value="KH_dom-like_a/b"/>
</dbReference>
<dbReference type="OMA" id="PGDWEYH"/>
<evidence type="ECO:0000313" key="10">
    <source>
        <dbReference type="Proteomes" id="UP000887568"/>
    </source>
</evidence>
<dbReference type="GO" id="GO:0019843">
    <property type="term" value="F:rRNA binding"/>
    <property type="evidence" value="ECO:0007669"/>
    <property type="project" value="TreeGrafter"/>
</dbReference>
<dbReference type="PANTHER" id="PTHR42698:SF1">
    <property type="entry name" value="GTPASE ERA, MITOCHONDRIAL"/>
    <property type="match status" value="1"/>
</dbReference>
<feature type="region of interest" description="G4" evidence="6">
    <location>
        <begin position="238"/>
        <end position="241"/>
    </location>
</feature>
<feature type="region of interest" description="Disordered" evidence="7">
    <location>
        <begin position="286"/>
        <end position="383"/>
    </location>
</feature>
<dbReference type="InterPro" id="IPR009019">
    <property type="entry name" value="KH_sf_prok-type"/>
</dbReference>
<dbReference type="EnsemblMetazoa" id="XM_038203945.1">
    <property type="protein sequence ID" value="XP_038059873.1"/>
    <property type="gene ID" value="LOC119730879"/>
</dbReference>
<dbReference type="Pfam" id="PF01926">
    <property type="entry name" value="MMR_HSR1"/>
    <property type="match status" value="1"/>
</dbReference>
<dbReference type="Gene3D" id="3.40.50.300">
    <property type="entry name" value="P-loop containing nucleotide triphosphate hydrolases"/>
    <property type="match status" value="1"/>
</dbReference>
<dbReference type="SMART" id="SM00382">
    <property type="entry name" value="AAA"/>
    <property type="match status" value="1"/>
</dbReference>
<feature type="region of interest" description="G3" evidence="6">
    <location>
        <begin position="169"/>
        <end position="172"/>
    </location>
</feature>
<evidence type="ECO:0000256" key="6">
    <source>
        <dbReference type="PROSITE-ProRule" id="PRU01050"/>
    </source>
</evidence>
<dbReference type="GO" id="GO:0005759">
    <property type="term" value="C:mitochondrial matrix"/>
    <property type="evidence" value="ECO:0007669"/>
    <property type="project" value="TreeGrafter"/>
</dbReference>
<accession>A0A914A7W1</accession>
<dbReference type="SUPFAM" id="SSF54814">
    <property type="entry name" value="Prokaryotic type KH domain (KH-domain type II)"/>
    <property type="match status" value="1"/>
</dbReference>
<dbReference type="GO" id="GO:0000028">
    <property type="term" value="P:ribosomal small subunit assembly"/>
    <property type="evidence" value="ECO:0007669"/>
    <property type="project" value="TreeGrafter"/>
</dbReference>
<proteinExistence type="inferred from homology"/>
<dbReference type="InterPro" id="IPR003593">
    <property type="entry name" value="AAA+_ATPase"/>
</dbReference>
<feature type="region of interest" description="G2" evidence="6">
    <location>
        <begin position="148"/>
        <end position="152"/>
    </location>
</feature>
<evidence type="ECO:0000313" key="9">
    <source>
        <dbReference type="EnsemblMetazoa" id="XP_038059873.1"/>
    </source>
</evidence>
<feature type="domain" description="Era-type G" evidence="8">
    <location>
        <begin position="114"/>
        <end position="469"/>
    </location>
</feature>
<dbReference type="PROSITE" id="PS51713">
    <property type="entry name" value="G_ERA"/>
    <property type="match status" value="1"/>
</dbReference>
<dbReference type="CDD" id="cd04163">
    <property type="entry name" value="Era"/>
    <property type="match status" value="1"/>
</dbReference>
<dbReference type="InterPro" id="IPR006073">
    <property type="entry name" value="GTP-bd"/>
</dbReference>
<feature type="compositionally biased region" description="Polar residues" evidence="7">
    <location>
        <begin position="365"/>
        <end position="375"/>
    </location>
</feature>
<evidence type="ECO:0000256" key="1">
    <source>
        <dbReference type="ARBA" id="ARBA00007921"/>
    </source>
</evidence>
<evidence type="ECO:0000256" key="7">
    <source>
        <dbReference type="SAM" id="MobiDB-lite"/>
    </source>
</evidence>
<feature type="compositionally biased region" description="Basic and acidic residues" evidence="7">
    <location>
        <begin position="319"/>
        <end position="336"/>
    </location>
</feature>
<feature type="region of interest" description="G5" evidence="6">
    <location>
        <begin position="447"/>
        <end position="449"/>
    </location>
</feature>
<dbReference type="InterPro" id="IPR005225">
    <property type="entry name" value="Small_GTP-bd"/>
</dbReference>
<organism evidence="9 10">
    <name type="scientific">Patiria miniata</name>
    <name type="common">Bat star</name>
    <name type="synonym">Asterina miniata</name>
    <dbReference type="NCBI Taxonomy" id="46514"/>
    <lineage>
        <taxon>Eukaryota</taxon>
        <taxon>Metazoa</taxon>
        <taxon>Echinodermata</taxon>
        <taxon>Eleutherozoa</taxon>
        <taxon>Asterozoa</taxon>
        <taxon>Asteroidea</taxon>
        <taxon>Valvatacea</taxon>
        <taxon>Valvatida</taxon>
        <taxon>Asterinidae</taxon>
        <taxon>Patiria</taxon>
    </lineage>
</organism>
<feature type="region of interest" description="Disordered" evidence="7">
    <location>
        <begin position="49"/>
        <end position="86"/>
    </location>
</feature>
<evidence type="ECO:0000256" key="3">
    <source>
        <dbReference type="ARBA" id="ARBA00022741"/>
    </source>
</evidence>
<dbReference type="GO" id="GO:0043024">
    <property type="term" value="F:ribosomal small subunit binding"/>
    <property type="evidence" value="ECO:0007669"/>
    <property type="project" value="TreeGrafter"/>
</dbReference>
<feature type="compositionally biased region" description="Low complexity" evidence="7">
    <location>
        <begin position="63"/>
        <end position="81"/>
    </location>
</feature>
<dbReference type="OrthoDB" id="8954335at2759"/>
<dbReference type="PANTHER" id="PTHR42698">
    <property type="entry name" value="GTPASE ERA"/>
    <property type="match status" value="1"/>
</dbReference>
<keyword evidence="3 6" id="KW-0547">Nucleotide-binding</keyword>
<keyword evidence="4 6" id="KW-0342">GTP-binding</keyword>
<dbReference type="NCBIfam" id="TIGR00231">
    <property type="entry name" value="small_GTP"/>
    <property type="match status" value="1"/>
</dbReference>
<evidence type="ECO:0000256" key="5">
    <source>
        <dbReference type="ARBA" id="ARBA00030975"/>
    </source>
</evidence>
<dbReference type="Gene3D" id="3.30.300.20">
    <property type="match status" value="1"/>
</dbReference>
<reference evidence="9" key="1">
    <citation type="submission" date="2022-11" db="UniProtKB">
        <authorList>
            <consortium name="EnsemblMetazoa"/>
        </authorList>
    </citation>
    <scope>IDENTIFICATION</scope>
</reference>
<keyword evidence="10" id="KW-1185">Reference proteome</keyword>
<feature type="region of interest" description="G1" evidence="6">
    <location>
        <begin position="122"/>
        <end position="129"/>
    </location>
</feature>
<evidence type="ECO:0000259" key="8">
    <source>
        <dbReference type="PROSITE" id="PS51713"/>
    </source>
</evidence>
<sequence length="571" mass="63709">MAAPMTIRTLRIFRQVSRVSFAAHLRRSNVYKPQVRLISSRVTTQSTLSAPLDGIVEQEDNPTTKATSETSETSATSPQEATDAEAPKTIPISHERAHQTTLLLQQPDQPPDARILKVAIIGSPNAGKSTLINRLMGQRVCSVSSKVHTTQTNALAVLTMDSTQIVLLDTPGMVNHKQGRKHQLARSLLVDPQNSLHEADVALVLVDASNTWTREKISNEILMSLKLHPRLSSILVLNKVDLINAKSELFELTAKLTEGCVEGQRFTLDDRTARYLGKVDTRPMLSHKYKPRIKPSDNETDDASLDETDRTVDSGIVDPVEKFDDDRTSINDHREGNNLSSEEISETGALDSRLTNVSEKKSESTLETPNSSSVGGQPELPPTLKEYIDTLEGFSSKSLDFDDVPHPQLEPAETDDAKNIERAKYRKLLQEVGKRSGWDGFGAVFMVSALDGEGLEDVKEHLVSKAVPGDWEYHRSVVTNLSPDEVVREAIREKLLEYLPQEVPYNISQKNELWATETSGRLRIVQLIICQKRSHVKLLKKNIGKIAREAEQELMSAFQCDVYLSLRIMRR</sequence>